<dbReference type="AlphaFoldDB" id="A0A9W9F0G2"/>
<sequence>MSYSVSITSTIFVAPSADPTPPPHLGRAYWSQCPPACRREPESRLRRVCPAAPVREPFPFAFSLPASCVRAWLDTIDHGTGIVLSGGKTYGVASNADLHMVKVANVKKGEETDKTKLKIQPFAI</sequence>
<keyword evidence="2" id="KW-1185">Reference proteome</keyword>
<reference evidence="1" key="1">
    <citation type="submission" date="2022-11" db="EMBL/GenBank/DDBJ databases">
        <authorList>
            <person name="Petersen C."/>
        </authorList>
    </citation>
    <scope>NUCLEOTIDE SEQUENCE</scope>
    <source>
        <strain evidence="1">IBT 34128</strain>
    </source>
</reference>
<name>A0A9W9F0G2_9EURO</name>
<evidence type="ECO:0000313" key="1">
    <source>
        <dbReference type="EMBL" id="KAJ5091269.1"/>
    </source>
</evidence>
<dbReference type="RefSeq" id="XP_056509467.1">
    <property type="nucleotide sequence ID" value="XM_056656667.1"/>
</dbReference>
<dbReference type="GeneID" id="81395836"/>
<evidence type="ECO:0000313" key="2">
    <source>
        <dbReference type="Proteomes" id="UP001141434"/>
    </source>
</evidence>
<gene>
    <name evidence="1" type="ORF">NUU61_006139</name>
</gene>
<dbReference type="EMBL" id="JAPMSZ010000009">
    <property type="protein sequence ID" value="KAJ5091269.1"/>
    <property type="molecule type" value="Genomic_DNA"/>
</dbReference>
<reference evidence="1" key="2">
    <citation type="journal article" date="2023" name="IMA Fungus">
        <title>Comparative genomic study of the Penicillium genus elucidates a diverse pangenome and 15 lateral gene transfer events.</title>
        <authorList>
            <person name="Petersen C."/>
            <person name="Sorensen T."/>
            <person name="Nielsen M.R."/>
            <person name="Sondergaard T.E."/>
            <person name="Sorensen J.L."/>
            <person name="Fitzpatrick D.A."/>
            <person name="Frisvad J.C."/>
            <person name="Nielsen K.L."/>
        </authorList>
    </citation>
    <scope>NUCLEOTIDE SEQUENCE</scope>
    <source>
        <strain evidence="1">IBT 34128</strain>
    </source>
</reference>
<dbReference type="Proteomes" id="UP001141434">
    <property type="component" value="Unassembled WGS sequence"/>
</dbReference>
<accession>A0A9W9F0G2</accession>
<protein>
    <submittedName>
        <fullName evidence="1">Uncharacterized protein</fullName>
    </submittedName>
</protein>
<organism evidence="1 2">
    <name type="scientific">Penicillium alfredii</name>
    <dbReference type="NCBI Taxonomy" id="1506179"/>
    <lineage>
        <taxon>Eukaryota</taxon>
        <taxon>Fungi</taxon>
        <taxon>Dikarya</taxon>
        <taxon>Ascomycota</taxon>
        <taxon>Pezizomycotina</taxon>
        <taxon>Eurotiomycetes</taxon>
        <taxon>Eurotiomycetidae</taxon>
        <taxon>Eurotiales</taxon>
        <taxon>Aspergillaceae</taxon>
        <taxon>Penicillium</taxon>
    </lineage>
</organism>
<proteinExistence type="predicted"/>
<comment type="caution">
    <text evidence="1">The sequence shown here is derived from an EMBL/GenBank/DDBJ whole genome shotgun (WGS) entry which is preliminary data.</text>
</comment>